<evidence type="ECO:0000313" key="3">
    <source>
        <dbReference type="Proteomes" id="UP000054321"/>
    </source>
</evidence>
<gene>
    <name evidence="2" type="ORF">OIDMADRAFT_17665</name>
</gene>
<dbReference type="Proteomes" id="UP000054321">
    <property type="component" value="Unassembled WGS sequence"/>
</dbReference>
<sequence length="50" mass="5442">MDSSSLPPLFHDQVPDGFGASTSMSYPVQNDGAQDGTYGHSQHRWSGQFL</sequence>
<organism evidence="2 3">
    <name type="scientific">Oidiodendron maius (strain Zn)</name>
    <dbReference type="NCBI Taxonomy" id="913774"/>
    <lineage>
        <taxon>Eukaryota</taxon>
        <taxon>Fungi</taxon>
        <taxon>Dikarya</taxon>
        <taxon>Ascomycota</taxon>
        <taxon>Pezizomycotina</taxon>
        <taxon>Leotiomycetes</taxon>
        <taxon>Leotiomycetes incertae sedis</taxon>
        <taxon>Myxotrichaceae</taxon>
        <taxon>Oidiodendron</taxon>
    </lineage>
</organism>
<evidence type="ECO:0000256" key="1">
    <source>
        <dbReference type="SAM" id="MobiDB-lite"/>
    </source>
</evidence>
<feature type="region of interest" description="Disordered" evidence="1">
    <location>
        <begin position="1"/>
        <end position="50"/>
    </location>
</feature>
<keyword evidence="3" id="KW-1185">Reference proteome</keyword>
<dbReference type="EMBL" id="KN832872">
    <property type="protein sequence ID" value="KIN04730.1"/>
    <property type="molecule type" value="Genomic_DNA"/>
</dbReference>
<evidence type="ECO:0000313" key="2">
    <source>
        <dbReference type="EMBL" id="KIN04730.1"/>
    </source>
</evidence>
<dbReference type="InParanoid" id="A0A0C3HNZ5"/>
<feature type="compositionally biased region" description="Polar residues" evidence="1">
    <location>
        <begin position="20"/>
        <end position="32"/>
    </location>
</feature>
<reference evidence="3" key="2">
    <citation type="submission" date="2015-01" db="EMBL/GenBank/DDBJ databases">
        <title>Evolutionary Origins and Diversification of the Mycorrhizal Mutualists.</title>
        <authorList>
            <consortium name="DOE Joint Genome Institute"/>
            <consortium name="Mycorrhizal Genomics Consortium"/>
            <person name="Kohler A."/>
            <person name="Kuo A."/>
            <person name="Nagy L.G."/>
            <person name="Floudas D."/>
            <person name="Copeland A."/>
            <person name="Barry K.W."/>
            <person name="Cichocki N."/>
            <person name="Veneault-Fourrey C."/>
            <person name="LaButti K."/>
            <person name="Lindquist E.A."/>
            <person name="Lipzen A."/>
            <person name="Lundell T."/>
            <person name="Morin E."/>
            <person name="Murat C."/>
            <person name="Riley R."/>
            <person name="Ohm R."/>
            <person name="Sun H."/>
            <person name="Tunlid A."/>
            <person name="Henrissat B."/>
            <person name="Grigoriev I.V."/>
            <person name="Hibbett D.S."/>
            <person name="Martin F."/>
        </authorList>
    </citation>
    <scope>NUCLEOTIDE SEQUENCE [LARGE SCALE GENOMIC DNA]</scope>
    <source>
        <strain evidence="3">Zn</strain>
    </source>
</reference>
<name>A0A0C3HNZ5_OIDMZ</name>
<proteinExistence type="predicted"/>
<dbReference type="HOGENOM" id="CLU_3129826_0_0_1"/>
<reference evidence="2 3" key="1">
    <citation type="submission" date="2014-04" db="EMBL/GenBank/DDBJ databases">
        <authorList>
            <consortium name="DOE Joint Genome Institute"/>
            <person name="Kuo A."/>
            <person name="Martino E."/>
            <person name="Perotto S."/>
            <person name="Kohler A."/>
            <person name="Nagy L.G."/>
            <person name="Floudas D."/>
            <person name="Copeland A."/>
            <person name="Barry K.W."/>
            <person name="Cichocki N."/>
            <person name="Veneault-Fourrey C."/>
            <person name="LaButti K."/>
            <person name="Lindquist E.A."/>
            <person name="Lipzen A."/>
            <person name="Lundell T."/>
            <person name="Morin E."/>
            <person name="Murat C."/>
            <person name="Sun H."/>
            <person name="Tunlid A."/>
            <person name="Henrissat B."/>
            <person name="Grigoriev I.V."/>
            <person name="Hibbett D.S."/>
            <person name="Martin F."/>
            <person name="Nordberg H.P."/>
            <person name="Cantor M.N."/>
            <person name="Hua S.X."/>
        </authorList>
    </citation>
    <scope>NUCLEOTIDE SEQUENCE [LARGE SCALE GENOMIC DNA]</scope>
    <source>
        <strain evidence="2 3">Zn</strain>
    </source>
</reference>
<dbReference type="AlphaFoldDB" id="A0A0C3HNZ5"/>
<protein>
    <submittedName>
        <fullName evidence="2">Uncharacterized protein</fullName>
    </submittedName>
</protein>
<feature type="non-terminal residue" evidence="2">
    <location>
        <position position="50"/>
    </location>
</feature>
<accession>A0A0C3HNZ5</accession>